<dbReference type="InterPro" id="IPR036397">
    <property type="entry name" value="RNaseH_sf"/>
</dbReference>
<dbReference type="InterPro" id="IPR047656">
    <property type="entry name" value="IS481-like_transpos"/>
</dbReference>
<evidence type="ECO:0000313" key="4">
    <source>
        <dbReference type="Proteomes" id="UP000193247"/>
    </source>
</evidence>
<dbReference type="STRING" id="1430326.B8W66_00020"/>
<feature type="region of interest" description="Disordered" evidence="1">
    <location>
        <begin position="285"/>
        <end position="340"/>
    </location>
</feature>
<proteinExistence type="predicted"/>
<dbReference type="InterPro" id="IPR009057">
    <property type="entry name" value="Homeodomain-like_sf"/>
</dbReference>
<dbReference type="Proteomes" id="UP000193247">
    <property type="component" value="Unassembled WGS sequence"/>
</dbReference>
<accession>A0A1X2LZW5</accession>
<dbReference type="InterPro" id="IPR012337">
    <property type="entry name" value="RNaseH-like_sf"/>
</dbReference>
<dbReference type="PANTHER" id="PTHR35004:SF7">
    <property type="entry name" value="INTEGRASE PROTEIN"/>
    <property type="match status" value="1"/>
</dbReference>
<dbReference type="GO" id="GO:0003676">
    <property type="term" value="F:nucleic acid binding"/>
    <property type="evidence" value="ECO:0007669"/>
    <property type="project" value="InterPro"/>
</dbReference>
<evidence type="ECO:0000313" key="3">
    <source>
        <dbReference type="EMBL" id="OSC42852.1"/>
    </source>
</evidence>
<organism evidence="3 4">
    <name type="scientific">Mycobacterium decipiens</name>
    <dbReference type="NCBI Taxonomy" id="1430326"/>
    <lineage>
        <taxon>Bacteria</taxon>
        <taxon>Bacillati</taxon>
        <taxon>Actinomycetota</taxon>
        <taxon>Actinomycetes</taxon>
        <taxon>Mycobacteriales</taxon>
        <taxon>Mycobacteriaceae</taxon>
        <taxon>Mycobacterium</taxon>
    </lineage>
</organism>
<dbReference type="InterPro" id="IPR001584">
    <property type="entry name" value="Integrase_cat-core"/>
</dbReference>
<sequence>MLWSMAQKVVSMEPKLLAVFSSGVPMKVTALCRELGISRQTLYEYRRRFEAEGPTGLVERSRRPHSSPQRIPAETEDAIIRLRKELRVDCGAQAIAYHLARRGEIVPSVATIHRVLVRRGMVTPQPRKRPHAAWRRFEWPRPNDASQIDATTWALADGQTVWIMDILDDHSRALVAARVDTGPTAKVTWEAFTSAVQEWGLPAHVMNDNGSCFTGRLARNGAADFERMLRSAGIKQICSRPSHPQTCGKLERSHQTTKTWLRLQPPARSLEELQHQLDRWRAHYNHARPQSPPRSNSRRTLAIKPTGHSWSSHRRTSTCQRAPRPQSRPHRLERLRRRHR</sequence>
<dbReference type="Pfam" id="PF13565">
    <property type="entry name" value="HTH_32"/>
    <property type="match status" value="1"/>
</dbReference>
<dbReference type="EMBL" id="NCXP01000001">
    <property type="protein sequence ID" value="OSC42852.1"/>
    <property type="molecule type" value="Genomic_DNA"/>
</dbReference>
<keyword evidence="4" id="KW-1185">Reference proteome</keyword>
<evidence type="ECO:0000256" key="1">
    <source>
        <dbReference type="SAM" id="MobiDB-lite"/>
    </source>
</evidence>
<dbReference type="NCBIfam" id="NF033577">
    <property type="entry name" value="transpos_IS481"/>
    <property type="match status" value="1"/>
</dbReference>
<feature type="domain" description="Integrase catalytic" evidence="2">
    <location>
        <begin position="138"/>
        <end position="313"/>
    </location>
</feature>
<evidence type="ECO:0000259" key="2">
    <source>
        <dbReference type="PROSITE" id="PS50994"/>
    </source>
</evidence>
<dbReference type="SUPFAM" id="SSF46689">
    <property type="entry name" value="Homeodomain-like"/>
    <property type="match status" value="1"/>
</dbReference>
<protein>
    <recommendedName>
        <fullName evidence="2">Integrase catalytic domain-containing protein</fullName>
    </recommendedName>
</protein>
<name>A0A1X2LZW5_9MYCO</name>
<dbReference type="AlphaFoldDB" id="A0A1X2LZW5"/>
<reference evidence="3 4" key="1">
    <citation type="submission" date="2017-04" db="EMBL/GenBank/DDBJ databases">
        <title>The new phylogeny of genus Mycobacterium.</title>
        <authorList>
            <person name="Tortoli E."/>
            <person name="Trovato A."/>
            <person name="Cirillo D.M."/>
        </authorList>
    </citation>
    <scope>NUCLEOTIDE SEQUENCE [LARGE SCALE GENOMIC DNA]</scope>
    <source>
        <strain evidence="3 4">TBL 1200985</strain>
    </source>
</reference>
<dbReference type="PANTHER" id="PTHR35004">
    <property type="entry name" value="TRANSPOSASE RV3428C-RELATED"/>
    <property type="match status" value="1"/>
</dbReference>
<gene>
    <name evidence="3" type="ORF">B8W66_00020</name>
</gene>
<feature type="compositionally biased region" description="Basic residues" evidence="1">
    <location>
        <begin position="327"/>
        <end position="340"/>
    </location>
</feature>
<dbReference type="PROSITE" id="PS50994">
    <property type="entry name" value="INTEGRASE"/>
    <property type="match status" value="1"/>
</dbReference>
<dbReference type="Pfam" id="PF13683">
    <property type="entry name" value="rve_3"/>
    <property type="match status" value="1"/>
</dbReference>
<dbReference type="GO" id="GO:0015074">
    <property type="term" value="P:DNA integration"/>
    <property type="evidence" value="ECO:0007669"/>
    <property type="project" value="InterPro"/>
</dbReference>
<dbReference type="OrthoDB" id="568335at2"/>
<dbReference type="Gene3D" id="3.30.420.10">
    <property type="entry name" value="Ribonuclease H-like superfamily/Ribonuclease H"/>
    <property type="match status" value="1"/>
</dbReference>
<comment type="caution">
    <text evidence="3">The sequence shown here is derived from an EMBL/GenBank/DDBJ whole genome shotgun (WGS) entry which is preliminary data.</text>
</comment>
<dbReference type="SUPFAM" id="SSF53098">
    <property type="entry name" value="Ribonuclease H-like"/>
    <property type="match status" value="1"/>
</dbReference>